<dbReference type="GO" id="GO:0061136">
    <property type="term" value="P:regulation of proteasomal protein catabolic process"/>
    <property type="evidence" value="ECO:0007669"/>
    <property type="project" value="TreeGrafter"/>
</dbReference>
<name>A0A812IM91_SYMPI</name>
<dbReference type="Gene3D" id="3.90.70.10">
    <property type="entry name" value="Cysteine proteinases"/>
    <property type="match status" value="1"/>
</dbReference>
<feature type="region of interest" description="Disordered" evidence="7">
    <location>
        <begin position="647"/>
        <end position="688"/>
    </location>
</feature>
<feature type="compositionally biased region" description="Basic and acidic residues" evidence="7">
    <location>
        <begin position="792"/>
        <end position="811"/>
    </location>
</feature>
<dbReference type="Pfam" id="PF00443">
    <property type="entry name" value="UCH"/>
    <property type="match status" value="1"/>
</dbReference>
<evidence type="ECO:0000256" key="4">
    <source>
        <dbReference type="ARBA" id="ARBA00022801"/>
    </source>
</evidence>
<dbReference type="PANTHER" id="PTHR43982:SF1">
    <property type="entry name" value="UBIQUITIN CARBOXYL-TERMINAL HYDROLASE 14"/>
    <property type="match status" value="1"/>
</dbReference>
<evidence type="ECO:0000259" key="9">
    <source>
        <dbReference type="PROSITE" id="PS50053"/>
    </source>
</evidence>
<comment type="caution">
    <text evidence="11">The sequence shown here is derived from an EMBL/GenBank/DDBJ whole genome shotgun (WGS) entry which is preliminary data.</text>
</comment>
<dbReference type="GO" id="GO:0043161">
    <property type="term" value="P:proteasome-mediated ubiquitin-dependent protein catabolic process"/>
    <property type="evidence" value="ECO:0007669"/>
    <property type="project" value="InterPro"/>
</dbReference>
<evidence type="ECO:0000256" key="2">
    <source>
        <dbReference type="ARBA" id="ARBA00022670"/>
    </source>
</evidence>
<dbReference type="InterPro" id="IPR044635">
    <property type="entry name" value="UBP14-like"/>
</dbReference>
<comment type="catalytic activity">
    <reaction evidence="1 6">
        <text>Thiol-dependent hydrolysis of ester, thioester, amide, peptide and isopeptide bonds formed by the C-terminal Gly of ubiquitin (a 76-residue protein attached to proteins as an intracellular targeting signal).</text>
        <dbReference type="EC" id="3.4.19.12"/>
    </reaction>
</comment>
<dbReference type="PANTHER" id="PTHR43982">
    <property type="entry name" value="UBIQUITIN CARBOXYL-TERMINAL HYDROLASE"/>
    <property type="match status" value="1"/>
</dbReference>
<dbReference type="PROSITE" id="PS50053">
    <property type="entry name" value="UBIQUITIN_2"/>
    <property type="match status" value="1"/>
</dbReference>
<gene>
    <name evidence="11" type="primary">UBP6</name>
    <name evidence="11" type="ORF">SPIL2461_LOCUS385</name>
</gene>
<keyword evidence="3 6" id="KW-0833">Ubl conjugation pathway</keyword>
<dbReference type="GO" id="GO:0016579">
    <property type="term" value="P:protein deubiquitination"/>
    <property type="evidence" value="ECO:0007669"/>
    <property type="project" value="InterPro"/>
</dbReference>
<dbReference type="PROSITE" id="PS00972">
    <property type="entry name" value="USP_1"/>
    <property type="match status" value="1"/>
</dbReference>
<dbReference type="Pfam" id="PF00240">
    <property type="entry name" value="ubiquitin"/>
    <property type="match status" value="1"/>
</dbReference>
<dbReference type="Pfam" id="PF05981">
    <property type="entry name" value="CreA"/>
    <property type="match status" value="1"/>
</dbReference>
<sequence>MAVQNRRLALLPILVAIALGACLTCRGSTFVGSLTLSQRVPAATRREVTGSAMLQSAAHHEVRPGGHEQFYLENPVRAAFAAGLAILLGLGFLQAPAFAESKRVVGEIPASGFIFKDTINVEAFEDPKVSGVSLYISDFSRSMADRVSKGDFFSDPGAAGLTCAKNGPVMISPDLKPTKEGEDVFTESRAILFKTLKVKRIYDADAKNILYVAFTERMDNSNDSNKSLARDIADSLLAVSDYQAFVALMQRHLFSDADGIDPLQADNMSVAVLNTCDGFCMQLKLKWNKDEFDIDIEEGSTVEVFKTQVWTLTQVPMDRQKFLGFPGGMLKDTDDLMAKVAKLKPGQKVQLMGTPEGKELKAPEEKVVFEEDLSPEEKAKILKEKKVEIPPAGIKNLGNTCYMNATLQCLNRVGDLREALNQYQPPATEVRDIDSVLTAQLKTVNSQLTSTTDSIVPMQFVMALRQRFPRFAEMQNGTPMQQDADECLRGLLTTLSGTLRGSSESANRIDELFGYKLKSTLRCLECDEEAPQETEEMSRVLLCHLGTQTDPVSHITQGVQLSLKEHIEKNSPVLGRNAQYEKTSSIASLPPFLVVQFARFGYKGANEWAGTSASKVKLTRKCAFTHTFDIFDCTSDDVKKRLSVGRVKKKEQEDKELERQKAALDKGSSSAAKEEDVEMKPAEDSEMQSVGVEELDTGYYQLIGIVSHKGRTADGGHYVGWTLHKKADGKDIKDDKWVLFDDDEVSFVNWKDMTGMSTDLCGGKADTQIAYINIYQRITVLADPGQALGSDAGEKAESGYSSKEDVKMEGQ</sequence>
<keyword evidence="4 6" id="KW-0378">Hydrolase</keyword>
<evidence type="ECO:0000256" key="5">
    <source>
        <dbReference type="ARBA" id="ARBA00022807"/>
    </source>
</evidence>
<organism evidence="11 12">
    <name type="scientific">Symbiodinium pilosum</name>
    <name type="common">Dinoflagellate</name>
    <dbReference type="NCBI Taxonomy" id="2952"/>
    <lineage>
        <taxon>Eukaryota</taxon>
        <taxon>Sar</taxon>
        <taxon>Alveolata</taxon>
        <taxon>Dinophyceae</taxon>
        <taxon>Suessiales</taxon>
        <taxon>Symbiodiniaceae</taxon>
        <taxon>Symbiodinium</taxon>
    </lineage>
</organism>
<keyword evidence="5 6" id="KW-0788">Thiol protease</keyword>
<dbReference type="Proteomes" id="UP000649617">
    <property type="component" value="Unassembled WGS sequence"/>
</dbReference>
<evidence type="ECO:0000259" key="10">
    <source>
        <dbReference type="PROSITE" id="PS50235"/>
    </source>
</evidence>
<feature type="compositionally biased region" description="Basic and acidic residues" evidence="7">
    <location>
        <begin position="672"/>
        <end position="683"/>
    </location>
</feature>
<keyword evidence="2 6" id="KW-0645">Protease</keyword>
<dbReference type="PROSITE" id="PS50235">
    <property type="entry name" value="USP_3"/>
    <property type="match status" value="1"/>
</dbReference>
<accession>A0A812IM91</accession>
<evidence type="ECO:0000313" key="11">
    <source>
        <dbReference type="EMBL" id="CAE7157485.1"/>
    </source>
</evidence>
<dbReference type="SUPFAM" id="SSF54236">
    <property type="entry name" value="Ubiquitin-like"/>
    <property type="match status" value="1"/>
</dbReference>
<protein>
    <recommendedName>
        <fullName evidence="6">Ubiquitin carboxyl-terminal hydrolase</fullName>
        <ecNumber evidence="6">3.4.19.12</ecNumber>
    </recommendedName>
</protein>
<proteinExistence type="inferred from homology"/>
<dbReference type="SUPFAM" id="SSF54001">
    <property type="entry name" value="Cysteine proteinases"/>
    <property type="match status" value="1"/>
</dbReference>
<feature type="region of interest" description="Disordered" evidence="7">
    <location>
        <begin position="789"/>
        <end position="811"/>
    </location>
</feature>
<dbReference type="InterPro" id="IPR018200">
    <property type="entry name" value="USP_CS"/>
</dbReference>
<evidence type="ECO:0000256" key="1">
    <source>
        <dbReference type="ARBA" id="ARBA00000707"/>
    </source>
</evidence>
<evidence type="ECO:0000256" key="6">
    <source>
        <dbReference type="RuleBase" id="RU366025"/>
    </source>
</evidence>
<dbReference type="GO" id="GO:0070628">
    <property type="term" value="F:proteasome binding"/>
    <property type="evidence" value="ECO:0007669"/>
    <property type="project" value="TreeGrafter"/>
</dbReference>
<dbReference type="OrthoDB" id="333239at2759"/>
<evidence type="ECO:0000313" key="12">
    <source>
        <dbReference type="Proteomes" id="UP000649617"/>
    </source>
</evidence>
<dbReference type="AlphaFoldDB" id="A0A812IM91"/>
<keyword evidence="8" id="KW-0732">Signal</keyword>
<evidence type="ECO:0000256" key="8">
    <source>
        <dbReference type="SAM" id="SignalP"/>
    </source>
</evidence>
<evidence type="ECO:0000256" key="7">
    <source>
        <dbReference type="SAM" id="MobiDB-lite"/>
    </source>
</evidence>
<dbReference type="GO" id="GO:0004843">
    <property type="term" value="F:cysteine-type deubiquitinase activity"/>
    <property type="evidence" value="ECO:0007669"/>
    <property type="project" value="UniProtKB-UniRule"/>
</dbReference>
<dbReference type="InterPro" id="IPR038765">
    <property type="entry name" value="Papain-like_cys_pep_sf"/>
</dbReference>
<dbReference type="InterPro" id="IPR000626">
    <property type="entry name" value="Ubiquitin-like_dom"/>
</dbReference>
<feature type="signal peptide" evidence="8">
    <location>
        <begin position="1"/>
        <end position="20"/>
    </location>
</feature>
<dbReference type="PROSITE" id="PS00973">
    <property type="entry name" value="USP_2"/>
    <property type="match status" value="1"/>
</dbReference>
<dbReference type="InterPro" id="IPR001394">
    <property type="entry name" value="Peptidase_C19_UCH"/>
</dbReference>
<comment type="similarity">
    <text evidence="6">Belongs to the peptidase C19 family.</text>
</comment>
<dbReference type="Gene3D" id="3.10.20.90">
    <property type="entry name" value="Phosphatidylinositol 3-kinase Catalytic Subunit, Chain A, domain 1"/>
    <property type="match status" value="1"/>
</dbReference>
<dbReference type="InterPro" id="IPR028889">
    <property type="entry name" value="USP"/>
</dbReference>
<feature type="chain" id="PRO_5032809696" description="Ubiquitin carboxyl-terminal hydrolase" evidence="8">
    <location>
        <begin position="21"/>
        <end position="811"/>
    </location>
</feature>
<keyword evidence="12" id="KW-1185">Reference proteome</keyword>
<dbReference type="EMBL" id="CAJNIZ010000270">
    <property type="protein sequence ID" value="CAE7157485.1"/>
    <property type="molecule type" value="Genomic_DNA"/>
</dbReference>
<dbReference type="EC" id="3.4.19.12" evidence="6"/>
<reference evidence="11" key="1">
    <citation type="submission" date="2021-02" db="EMBL/GenBank/DDBJ databases">
        <authorList>
            <person name="Dougan E. K."/>
            <person name="Rhodes N."/>
            <person name="Thang M."/>
            <person name="Chan C."/>
        </authorList>
    </citation>
    <scope>NUCLEOTIDE SEQUENCE</scope>
</reference>
<feature type="domain" description="USP" evidence="10">
    <location>
        <begin position="392"/>
        <end position="778"/>
    </location>
</feature>
<feature type="domain" description="Ubiquitin-like" evidence="9">
    <location>
        <begin position="281"/>
        <end position="358"/>
    </location>
</feature>
<dbReference type="SMART" id="SM00213">
    <property type="entry name" value="UBQ"/>
    <property type="match status" value="1"/>
</dbReference>
<evidence type="ECO:0000256" key="3">
    <source>
        <dbReference type="ARBA" id="ARBA00022786"/>
    </source>
</evidence>
<dbReference type="PROSITE" id="PS51257">
    <property type="entry name" value="PROKAR_LIPOPROTEIN"/>
    <property type="match status" value="1"/>
</dbReference>
<dbReference type="InterPro" id="IPR010292">
    <property type="entry name" value="Uncharacterised_CreA"/>
</dbReference>
<feature type="compositionally biased region" description="Basic and acidic residues" evidence="7">
    <location>
        <begin position="650"/>
        <end position="664"/>
    </location>
</feature>
<dbReference type="InterPro" id="IPR029071">
    <property type="entry name" value="Ubiquitin-like_domsf"/>
</dbReference>